<dbReference type="InterPro" id="IPR012000">
    <property type="entry name" value="Thiamin_PyroP_enz_cen_dom"/>
</dbReference>
<dbReference type="GO" id="GO:0003984">
    <property type="term" value="F:acetolactate synthase activity"/>
    <property type="evidence" value="ECO:0007669"/>
    <property type="project" value="TreeGrafter"/>
</dbReference>
<dbReference type="PANTHER" id="PTHR18968:SF13">
    <property type="entry name" value="ACETOLACTATE SYNTHASE CATALYTIC SUBUNIT, MITOCHONDRIAL"/>
    <property type="match status" value="1"/>
</dbReference>
<feature type="domain" description="Thiamine pyrophosphate enzyme TPP-binding" evidence="5">
    <location>
        <begin position="381"/>
        <end position="526"/>
    </location>
</feature>
<dbReference type="InterPro" id="IPR029035">
    <property type="entry name" value="DHS-like_NAD/FAD-binding_dom"/>
</dbReference>
<dbReference type="InterPro" id="IPR011766">
    <property type="entry name" value="TPP_enzyme_TPP-bd"/>
</dbReference>
<protein>
    <submittedName>
        <fullName evidence="7">5-guanidino-2-oxopentanoate decarboxylase</fullName>
        <ecNumber evidence="7">4.1.1.75</ecNumber>
    </submittedName>
</protein>
<evidence type="ECO:0000256" key="1">
    <source>
        <dbReference type="ARBA" id="ARBA00007812"/>
    </source>
</evidence>
<evidence type="ECO:0000313" key="7">
    <source>
        <dbReference type="EMBL" id="MCO5958950.1"/>
    </source>
</evidence>
<dbReference type="Pfam" id="PF00205">
    <property type="entry name" value="TPP_enzyme_M"/>
    <property type="match status" value="1"/>
</dbReference>
<dbReference type="SUPFAM" id="SSF52467">
    <property type="entry name" value="DHS-like NAD/FAD-binding domain"/>
    <property type="match status" value="1"/>
</dbReference>
<dbReference type="EC" id="4.1.1.75" evidence="7"/>
<evidence type="ECO:0000313" key="8">
    <source>
        <dbReference type="Proteomes" id="UP001155380"/>
    </source>
</evidence>
<dbReference type="GO" id="GO:0050660">
    <property type="term" value="F:flavin adenine dinucleotide binding"/>
    <property type="evidence" value="ECO:0007669"/>
    <property type="project" value="TreeGrafter"/>
</dbReference>
<dbReference type="Pfam" id="PF02776">
    <property type="entry name" value="TPP_enzyme_N"/>
    <property type="match status" value="1"/>
</dbReference>
<dbReference type="GO" id="GO:0047435">
    <property type="term" value="F:5-guanidino-2-oxopentanoate decarboxylase activity"/>
    <property type="evidence" value="ECO:0007669"/>
    <property type="project" value="UniProtKB-EC"/>
</dbReference>
<dbReference type="GO" id="GO:0009097">
    <property type="term" value="P:isoleucine biosynthetic process"/>
    <property type="evidence" value="ECO:0007669"/>
    <property type="project" value="TreeGrafter"/>
</dbReference>
<dbReference type="SUPFAM" id="SSF52518">
    <property type="entry name" value="Thiamin diphosphate-binding fold (THDP-binding)"/>
    <property type="match status" value="2"/>
</dbReference>
<proteinExistence type="inferred from homology"/>
<dbReference type="AlphaFoldDB" id="A0AAJ1C0B2"/>
<dbReference type="PANTHER" id="PTHR18968">
    <property type="entry name" value="THIAMINE PYROPHOSPHATE ENZYMES"/>
    <property type="match status" value="1"/>
</dbReference>
<evidence type="ECO:0000256" key="3">
    <source>
        <dbReference type="RuleBase" id="RU362132"/>
    </source>
</evidence>
<dbReference type="FunFam" id="3.40.50.970:FF:000007">
    <property type="entry name" value="Acetolactate synthase"/>
    <property type="match status" value="1"/>
</dbReference>
<dbReference type="Pfam" id="PF02775">
    <property type="entry name" value="TPP_enzyme_C"/>
    <property type="match status" value="1"/>
</dbReference>
<dbReference type="Gene3D" id="3.40.50.1220">
    <property type="entry name" value="TPP-binding domain"/>
    <property type="match status" value="1"/>
</dbReference>
<comment type="similarity">
    <text evidence="1 3">Belongs to the TPP enzyme family.</text>
</comment>
<evidence type="ECO:0000259" key="5">
    <source>
        <dbReference type="Pfam" id="PF02775"/>
    </source>
</evidence>
<dbReference type="Proteomes" id="UP001155380">
    <property type="component" value="Unassembled WGS sequence"/>
</dbReference>
<organism evidence="7 8">
    <name type="scientific">Ciceribacter sichuanensis</name>
    <dbReference type="NCBI Taxonomy" id="2949647"/>
    <lineage>
        <taxon>Bacteria</taxon>
        <taxon>Pseudomonadati</taxon>
        <taxon>Pseudomonadota</taxon>
        <taxon>Alphaproteobacteria</taxon>
        <taxon>Hyphomicrobiales</taxon>
        <taxon>Rhizobiaceae</taxon>
        <taxon>Ciceribacter</taxon>
    </lineage>
</organism>
<keyword evidence="7" id="KW-0456">Lyase</keyword>
<accession>A0AAJ1C0B2</accession>
<sequence length="534" mass="56160">MTEVISCGSRLMQILAAYGVDTVFGMPGVHTLEAYRGLEAAGIRHIGVRHEQGAGFMADGYARISGKPGVCLLISGPGVTNAATPIGQAYSDSIPMLVITSVAATKDLGMGRGRLHEITDQARVTEPLTAFSAIANDPEQVREYVARAFALFETGRKRPVHISIPLDVFKAPDDKPVKVRSAGGEAAPASADLAAAAQLLAQAKRPLIIAGGGAARAASAVQMLAEKIGAAVVPTIAGKGVLPDSHPLAIETTLDRGKTQEFIESADIILAIGTELAEPDVWLDGPLPMSGKLIRVDIDRSVLARDYDTEIAICADATLAVEGLLDALPDAVTGGFNGSNAIADLRQSERDNLTPLEQKHVRVLDALRRAIPPEGVVYTDMTQLAYTGYAFFPTEKPGKWFFPAGYGTLGFALPAAIGGKIASPETPVAVIVGDGGFQFTLQELGTAVENKLPMAIILWNNDSLAQIRDGMIVRNIPTIGVNQHNPDFVALAKAYGCHTAEPTSFDELEAAVTAAFAADGPTVIHVRESADFLA</sequence>
<dbReference type="RefSeq" id="WP_250914443.1">
    <property type="nucleotide sequence ID" value="NZ_JAMXLX010000007.1"/>
</dbReference>
<keyword evidence="2 3" id="KW-0786">Thiamine pyrophosphate</keyword>
<gene>
    <name evidence="7" type="ORF">NBH21_19400</name>
</gene>
<dbReference type="EMBL" id="JAMXLX010000007">
    <property type="protein sequence ID" value="MCO5958950.1"/>
    <property type="molecule type" value="Genomic_DNA"/>
</dbReference>
<feature type="domain" description="Thiamine pyrophosphate enzyme N-terminal TPP-binding" evidence="6">
    <location>
        <begin position="9"/>
        <end position="122"/>
    </location>
</feature>
<dbReference type="InterPro" id="IPR045229">
    <property type="entry name" value="TPP_enz"/>
</dbReference>
<dbReference type="CDD" id="cd00568">
    <property type="entry name" value="TPP_enzymes"/>
    <property type="match status" value="1"/>
</dbReference>
<reference evidence="7" key="1">
    <citation type="submission" date="2022-06" db="EMBL/GenBank/DDBJ databases">
        <authorList>
            <person name="Sun Q."/>
        </authorList>
    </citation>
    <scope>NUCLEOTIDE SEQUENCE</scope>
    <source>
        <strain evidence="7">S101</strain>
    </source>
</reference>
<evidence type="ECO:0000259" key="4">
    <source>
        <dbReference type="Pfam" id="PF00205"/>
    </source>
</evidence>
<name>A0AAJ1C0B2_9HYPH</name>
<dbReference type="GO" id="GO:0009099">
    <property type="term" value="P:L-valine biosynthetic process"/>
    <property type="evidence" value="ECO:0007669"/>
    <property type="project" value="TreeGrafter"/>
</dbReference>
<evidence type="ECO:0000259" key="6">
    <source>
        <dbReference type="Pfam" id="PF02776"/>
    </source>
</evidence>
<evidence type="ECO:0000256" key="2">
    <source>
        <dbReference type="ARBA" id="ARBA00023052"/>
    </source>
</evidence>
<dbReference type="InterPro" id="IPR012001">
    <property type="entry name" value="Thiamin_PyroP_enz_TPP-bd_dom"/>
</dbReference>
<comment type="caution">
    <text evidence="7">The sequence shown here is derived from an EMBL/GenBank/DDBJ whole genome shotgun (WGS) entry which is preliminary data.</text>
</comment>
<dbReference type="CDD" id="cd07035">
    <property type="entry name" value="TPP_PYR_POX_like"/>
    <property type="match status" value="1"/>
</dbReference>
<dbReference type="GO" id="GO:0030976">
    <property type="term" value="F:thiamine pyrophosphate binding"/>
    <property type="evidence" value="ECO:0007669"/>
    <property type="project" value="InterPro"/>
</dbReference>
<dbReference type="Gene3D" id="3.40.50.970">
    <property type="match status" value="2"/>
</dbReference>
<dbReference type="GO" id="GO:0000287">
    <property type="term" value="F:magnesium ion binding"/>
    <property type="evidence" value="ECO:0007669"/>
    <property type="project" value="InterPro"/>
</dbReference>
<feature type="domain" description="Thiamine pyrophosphate enzyme central" evidence="4">
    <location>
        <begin position="193"/>
        <end position="323"/>
    </location>
</feature>
<dbReference type="GO" id="GO:0005948">
    <property type="term" value="C:acetolactate synthase complex"/>
    <property type="evidence" value="ECO:0007669"/>
    <property type="project" value="TreeGrafter"/>
</dbReference>
<dbReference type="InterPro" id="IPR029061">
    <property type="entry name" value="THDP-binding"/>
</dbReference>
<dbReference type="NCBIfam" id="NF005712">
    <property type="entry name" value="PRK07524.1"/>
    <property type="match status" value="1"/>
</dbReference>